<accession>A0ABN8UL11</accession>
<feature type="chain" id="PRO_5047006566" description="Periplasmic heavy metal sensor" evidence="5">
    <location>
        <begin position="25"/>
        <end position="143"/>
    </location>
</feature>
<reference evidence="6 7" key="1">
    <citation type="submission" date="2022-07" db="EMBL/GenBank/DDBJ databases">
        <authorList>
            <person name="Criscuolo A."/>
        </authorList>
    </citation>
    <scope>NUCLEOTIDE SEQUENCE [LARGE SCALE GENOMIC DNA]</scope>
    <source>
        <strain evidence="7">CIP 111951</strain>
    </source>
</reference>
<evidence type="ECO:0000256" key="4">
    <source>
        <dbReference type="ARBA" id="ARBA00022764"/>
    </source>
</evidence>
<sequence>MKSTSAVAVLILSTSLFFSALSQAGQGRHHSEHFLLSTKAANKLNLSEDQQSKIAKIVAEKKRAMKALKAVRGEHQGDFKALVESDYFDEQQARTLISKTSEVKNDALLAKLKSKQQIWQVLTPEQREKLAKIKNRKMQRHSK</sequence>
<feature type="signal peptide" evidence="5">
    <location>
        <begin position="1"/>
        <end position="24"/>
    </location>
</feature>
<organism evidence="6 7">
    <name type="scientific">Pseudoalteromonas holothuriae</name>
    <dbReference type="NCBI Taxonomy" id="2963714"/>
    <lineage>
        <taxon>Bacteria</taxon>
        <taxon>Pseudomonadati</taxon>
        <taxon>Pseudomonadota</taxon>
        <taxon>Gammaproteobacteria</taxon>
        <taxon>Alteromonadales</taxon>
        <taxon>Pseudoalteromonadaceae</taxon>
        <taxon>Pseudoalteromonas</taxon>
    </lineage>
</organism>
<evidence type="ECO:0000256" key="2">
    <source>
        <dbReference type="ARBA" id="ARBA00008441"/>
    </source>
</evidence>
<dbReference type="PANTHER" id="PTHR38102:SF1">
    <property type="entry name" value="PERIPLASMIC CHAPERONE SPY"/>
    <property type="match status" value="1"/>
</dbReference>
<comment type="caution">
    <text evidence="6">The sequence shown here is derived from an EMBL/GenBank/DDBJ whole genome shotgun (WGS) entry which is preliminary data.</text>
</comment>
<name>A0ABN8UL11_9GAMM</name>
<evidence type="ECO:0008006" key="8">
    <source>
        <dbReference type="Google" id="ProtNLM"/>
    </source>
</evidence>
<dbReference type="InterPro" id="IPR052211">
    <property type="entry name" value="Cpx_auxiliary_protein"/>
</dbReference>
<evidence type="ECO:0000256" key="5">
    <source>
        <dbReference type="SAM" id="SignalP"/>
    </source>
</evidence>
<dbReference type="Gene3D" id="1.20.120.1490">
    <property type="match status" value="1"/>
</dbReference>
<dbReference type="Proteomes" id="UP001152485">
    <property type="component" value="Unassembled WGS sequence"/>
</dbReference>
<dbReference type="InterPro" id="IPR012899">
    <property type="entry name" value="LTXXQ"/>
</dbReference>
<dbReference type="RefSeq" id="WP_261591938.1">
    <property type="nucleotide sequence ID" value="NZ_CAMAPD010000003.1"/>
</dbReference>
<keyword evidence="3 5" id="KW-0732">Signal</keyword>
<evidence type="ECO:0000256" key="1">
    <source>
        <dbReference type="ARBA" id="ARBA00004418"/>
    </source>
</evidence>
<dbReference type="PIRSF" id="PIRSF034445">
    <property type="entry name" value="CpxP_Spy"/>
    <property type="match status" value="1"/>
</dbReference>
<keyword evidence="4" id="KW-0574">Periplasm</keyword>
<evidence type="ECO:0000313" key="6">
    <source>
        <dbReference type="EMBL" id="CAH9053030.1"/>
    </source>
</evidence>
<protein>
    <recommendedName>
        <fullName evidence="8">Periplasmic heavy metal sensor</fullName>
    </recommendedName>
</protein>
<proteinExistence type="inferred from homology"/>
<evidence type="ECO:0000256" key="3">
    <source>
        <dbReference type="ARBA" id="ARBA00022729"/>
    </source>
</evidence>
<dbReference type="CDD" id="cd09916">
    <property type="entry name" value="CpxP_like"/>
    <property type="match status" value="1"/>
</dbReference>
<gene>
    <name evidence="6" type="ORF">PSECIP111951_00739</name>
</gene>
<dbReference type="Pfam" id="PF07813">
    <property type="entry name" value="LTXXQ"/>
    <property type="match status" value="1"/>
</dbReference>
<evidence type="ECO:0000313" key="7">
    <source>
        <dbReference type="Proteomes" id="UP001152485"/>
    </source>
</evidence>
<dbReference type="EMBL" id="CAMAPD010000003">
    <property type="protein sequence ID" value="CAH9053030.1"/>
    <property type="molecule type" value="Genomic_DNA"/>
</dbReference>
<comment type="subcellular location">
    <subcellularLocation>
        <location evidence="1">Periplasm</location>
    </subcellularLocation>
</comment>
<dbReference type="PANTHER" id="PTHR38102">
    <property type="entry name" value="PERIPLASMIC CHAPERONE SPY"/>
    <property type="match status" value="1"/>
</dbReference>
<comment type="similarity">
    <text evidence="2">Belongs to the CpxP/Spy family.</text>
</comment>